<reference evidence="2" key="1">
    <citation type="submission" date="2020-11" db="EMBL/GenBank/DDBJ databases">
        <authorList>
            <consortium name="DOE Joint Genome Institute"/>
            <person name="Ahrendt S."/>
            <person name="Riley R."/>
            <person name="Andreopoulos W."/>
            <person name="Labutti K."/>
            <person name="Pangilinan J."/>
            <person name="Ruiz-Duenas F.J."/>
            <person name="Barrasa J.M."/>
            <person name="Sanchez-Garcia M."/>
            <person name="Camarero S."/>
            <person name="Miyauchi S."/>
            <person name="Serrano A."/>
            <person name="Linde D."/>
            <person name="Babiker R."/>
            <person name="Drula E."/>
            <person name="Ayuso-Fernandez I."/>
            <person name="Pacheco R."/>
            <person name="Padilla G."/>
            <person name="Ferreira P."/>
            <person name="Barriuso J."/>
            <person name="Kellner H."/>
            <person name="Castanera R."/>
            <person name="Alfaro M."/>
            <person name="Ramirez L."/>
            <person name="Pisabarro A.G."/>
            <person name="Kuo A."/>
            <person name="Tritt A."/>
            <person name="Lipzen A."/>
            <person name="He G."/>
            <person name="Yan M."/>
            <person name="Ng V."/>
            <person name="Cullen D."/>
            <person name="Martin F."/>
            <person name="Rosso M.-N."/>
            <person name="Henrissat B."/>
            <person name="Hibbett D."/>
            <person name="Martinez A.T."/>
            <person name="Grigoriev I.V."/>
        </authorList>
    </citation>
    <scope>NUCLEOTIDE SEQUENCE</scope>
    <source>
        <strain evidence="2">AH 40177</strain>
    </source>
</reference>
<dbReference type="Proteomes" id="UP000772434">
    <property type="component" value="Unassembled WGS sequence"/>
</dbReference>
<sequence length="220" mass="24843">MLITHHSLGFGPLALLISLACAMPNPLLERRLTTTYKVQAFNKHGKPVQVTTVAAQNLIKKSISEMAEDMGDGEVELEHVLVTAMGDKIKPGHSDMLFYKLEGENFCTEEHRGYGYGYVVTPTKDNLLNIMFGGVVRVAGYHDYEVFHQALPPDIPDELELANVEKRQDDLYYEFLTEFVPIKQWVLKAAQIKEPEPCKTLIKAGNFLRKKMDMKTTVLT</sequence>
<evidence type="ECO:0000313" key="2">
    <source>
        <dbReference type="EMBL" id="KAF9074084.1"/>
    </source>
</evidence>
<evidence type="ECO:0000256" key="1">
    <source>
        <dbReference type="SAM" id="SignalP"/>
    </source>
</evidence>
<dbReference type="EMBL" id="JADNRY010000015">
    <property type="protein sequence ID" value="KAF9074084.1"/>
    <property type="molecule type" value="Genomic_DNA"/>
</dbReference>
<comment type="caution">
    <text evidence="2">The sequence shown here is derived from an EMBL/GenBank/DDBJ whole genome shotgun (WGS) entry which is preliminary data.</text>
</comment>
<keyword evidence="1" id="KW-0732">Signal</keyword>
<organism evidence="2 3">
    <name type="scientific">Rhodocollybia butyracea</name>
    <dbReference type="NCBI Taxonomy" id="206335"/>
    <lineage>
        <taxon>Eukaryota</taxon>
        <taxon>Fungi</taxon>
        <taxon>Dikarya</taxon>
        <taxon>Basidiomycota</taxon>
        <taxon>Agaricomycotina</taxon>
        <taxon>Agaricomycetes</taxon>
        <taxon>Agaricomycetidae</taxon>
        <taxon>Agaricales</taxon>
        <taxon>Marasmiineae</taxon>
        <taxon>Omphalotaceae</taxon>
        <taxon>Rhodocollybia</taxon>
    </lineage>
</organism>
<keyword evidence="3" id="KW-1185">Reference proteome</keyword>
<gene>
    <name evidence="2" type="ORF">BDP27DRAFT_1416762</name>
</gene>
<feature type="chain" id="PRO_5040214698" evidence="1">
    <location>
        <begin position="23"/>
        <end position="220"/>
    </location>
</feature>
<protein>
    <submittedName>
        <fullName evidence="2">Uncharacterized protein</fullName>
    </submittedName>
</protein>
<name>A0A9P5PWZ4_9AGAR</name>
<proteinExistence type="predicted"/>
<evidence type="ECO:0000313" key="3">
    <source>
        <dbReference type="Proteomes" id="UP000772434"/>
    </source>
</evidence>
<accession>A0A9P5PWZ4</accession>
<feature type="signal peptide" evidence="1">
    <location>
        <begin position="1"/>
        <end position="22"/>
    </location>
</feature>
<dbReference type="AlphaFoldDB" id="A0A9P5PWZ4"/>